<evidence type="ECO:0000256" key="2">
    <source>
        <dbReference type="ARBA" id="ARBA00022840"/>
    </source>
</evidence>
<accession>A0A8H7T5U8</accession>
<evidence type="ECO:0000256" key="1">
    <source>
        <dbReference type="ARBA" id="ARBA00022741"/>
    </source>
</evidence>
<dbReference type="SUPFAM" id="SSF53067">
    <property type="entry name" value="Actin-like ATPase domain"/>
    <property type="match status" value="1"/>
</dbReference>
<keyword evidence="4" id="KW-1133">Transmembrane helix</keyword>
<dbReference type="InterPro" id="IPR029047">
    <property type="entry name" value="HSP70_peptide-bd_sf"/>
</dbReference>
<dbReference type="GO" id="GO:0005524">
    <property type="term" value="F:ATP binding"/>
    <property type="evidence" value="ECO:0007669"/>
    <property type="project" value="UniProtKB-KW"/>
</dbReference>
<dbReference type="InterPro" id="IPR013126">
    <property type="entry name" value="Hsp_70_fam"/>
</dbReference>
<dbReference type="PANTHER" id="PTHR19375">
    <property type="entry name" value="HEAT SHOCK PROTEIN 70KDA"/>
    <property type="match status" value="1"/>
</dbReference>
<gene>
    <name evidence="5" type="ORF">IFR04_013349</name>
</gene>
<dbReference type="PRINTS" id="PR00301">
    <property type="entry name" value="HEATSHOCK70"/>
</dbReference>
<reference evidence="5" key="1">
    <citation type="submission" date="2021-02" db="EMBL/GenBank/DDBJ databases">
        <title>Genome sequence Cadophora malorum strain M34.</title>
        <authorList>
            <person name="Stefanovic E."/>
            <person name="Vu D."/>
            <person name="Scully C."/>
            <person name="Dijksterhuis J."/>
            <person name="Roader J."/>
            <person name="Houbraken J."/>
        </authorList>
    </citation>
    <scope>NUCLEOTIDE SEQUENCE</scope>
    <source>
        <strain evidence="5">M34</strain>
    </source>
</reference>
<evidence type="ECO:0000256" key="3">
    <source>
        <dbReference type="RuleBase" id="RU003322"/>
    </source>
</evidence>
<dbReference type="Gene3D" id="3.30.420.40">
    <property type="match status" value="1"/>
</dbReference>
<dbReference type="AlphaFoldDB" id="A0A8H7T5U8"/>
<evidence type="ECO:0000313" key="6">
    <source>
        <dbReference type="Proteomes" id="UP000664132"/>
    </source>
</evidence>
<keyword evidence="1 3" id="KW-0547">Nucleotide-binding</keyword>
<protein>
    <submittedName>
        <fullName evidence="5">Uncharacterized protein</fullName>
    </submittedName>
</protein>
<dbReference type="SUPFAM" id="SSF100920">
    <property type="entry name" value="Heat shock protein 70kD (HSP70), peptide-binding domain"/>
    <property type="match status" value="1"/>
</dbReference>
<evidence type="ECO:0000256" key="4">
    <source>
        <dbReference type="SAM" id="Phobius"/>
    </source>
</evidence>
<proteinExistence type="inferred from homology"/>
<comment type="caution">
    <text evidence="5">The sequence shown here is derived from an EMBL/GenBank/DDBJ whole genome shotgun (WGS) entry which is preliminary data.</text>
</comment>
<evidence type="ECO:0000313" key="5">
    <source>
        <dbReference type="EMBL" id="KAG4413521.1"/>
    </source>
</evidence>
<dbReference type="Proteomes" id="UP000664132">
    <property type="component" value="Unassembled WGS sequence"/>
</dbReference>
<keyword evidence="2 3" id="KW-0067">ATP-binding</keyword>
<feature type="transmembrane region" description="Helical" evidence="4">
    <location>
        <begin position="7"/>
        <end position="24"/>
    </location>
</feature>
<keyword evidence="4" id="KW-0472">Membrane</keyword>
<keyword evidence="4" id="KW-0812">Transmembrane</keyword>
<organism evidence="5 6">
    <name type="scientific">Cadophora malorum</name>
    <dbReference type="NCBI Taxonomy" id="108018"/>
    <lineage>
        <taxon>Eukaryota</taxon>
        <taxon>Fungi</taxon>
        <taxon>Dikarya</taxon>
        <taxon>Ascomycota</taxon>
        <taxon>Pezizomycotina</taxon>
        <taxon>Leotiomycetes</taxon>
        <taxon>Helotiales</taxon>
        <taxon>Ploettnerulaceae</taxon>
        <taxon>Cadophora</taxon>
    </lineage>
</organism>
<dbReference type="Pfam" id="PF00012">
    <property type="entry name" value="HSP70"/>
    <property type="match status" value="2"/>
</dbReference>
<dbReference type="GO" id="GO:0140662">
    <property type="term" value="F:ATP-dependent protein folding chaperone"/>
    <property type="evidence" value="ECO:0007669"/>
    <property type="project" value="InterPro"/>
</dbReference>
<dbReference type="OrthoDB" id="3543381at2759"/>
<keyword evidence="6" id="KW-1185">Reference proteome</keyword>
<comment type="similarity">
    <text evidence="3">Belongs to the heat shock protein 70 family.</text>
</comment>
<dbReference type="Gene3D" id="2.60.34.10">
    <property type="entry name" value="Substrate Binding Domain Of DNAk, Chain A, domain 1"/>
    <property type="match status" value="1"/>
</dbReference>
<name>A0A8H7T5U8_9HELO</name>
<dbReference type="EMBL" id="JAFJYH010000310">
    <property type="protein sequence ID" value="KAG4413521.1"/>
    <property type="molecule type" value="Genomic_DNA"/>
</dbReference>
<sequence>MPVSKEFKNAVVMWLGIIVLLFITQKVNQVWDKTYDDGFPPRVEYGNVIGIEFGREYSRVGFVRGYTFQPIADEQGRTAIPNYVAFPKLGDNVGPPIVGFEAKEQAKSNPKNTFHDFRRLLGYNGSHPEVQKAIKELPYTILDDFEPAVLVRVGVKHDYMAYRLEEFTGMILKKLKGMAEMRLNSTVTHAVITIPPEFNKYQRDLMVEAARLADLNVLKLVDEPTAISMAYRLGTTYCDGEGEKVDCRYIIYEDDGRFSHLSLYHAGADGDGVLGTIVDDQENIPIESFWASLLEQLSLTKSEPTTVEQQNKRILELVGRLLLTSNKERKDIDGLIIITPAQNQTSSVQQILETHLPNSKLIKAYDDFTPDQAVVCGASLLADLMLGPRVEPYFTDVTLLSLGIELKNGSFLRIIPRDYVTPLRKSVVLNVAADHYYIVPFRIFEGERELANRNHVLGEVELSSEWLGEEVQEKWIDEVEKTGKVEIELAFAFDTNEVLELAVKKGGESMVMFRRPVMGKQWRWRDMGDIVKEAERARGEDVRALYEGNIVGMGEIEFKGGVN</sequence>
<dbReference type="InterPro" id="IPR043129">
    <property type="entry name" value="ATPase_NBD"/>
</dbReference>